<comment type="similarity">
    <text evidence="1">Belongs to the WD repeat G protein beta family.</text>
</comment>
<keyword evidence="6" id="KW-0175">Coiled coil</keyword>
<keyword evidence="4" id="KW-0807">Transducer</keyword>
<feature type="repeat" description="WD" evidence="5">
    <location>
        <begin position="148"/>
        <end position="189"/>
    </location>
</feature>
<dbReference type="PROSITE" id="PS00678">
    <property type="entry name" value="WD_REPEATS_1"/>
    <property type="match status" value="1"/>
</dbReference>
<dbReference type="AlphaFoldDB" id="A0A814ZAF5"/>
<feature type="coiled-coil region" evidence="6">
    <location>
        <begin position="13"/>
        <end position="40"/>
    </location>
</feature>
<feature type="repeat" description="WD" evidence="5">
    <location>
        <begin position="271"/>
        <end position="312"/>
    </location>
</feature>
<feature type="repeat" description="WD" evidence="5">
    <location>
        <begin position="227"/>
        <end position="270"/>
    </location>
</feature>
<evidence type="ECO:0000256" key="4">
    <source>
        <dbReference type="ARBA" id="ARBA00023224"/>
    </source>
</evidence>
<dbReference type="InterPro" id="IPR001680">
    <property type="entry name" value="WD40_rpt"/>
</dbReference>
<dbReference type="PRINTS" id="PR00319">
    <property type="entry name" value="GPROTEINB"/>
</dbReference>
<evidence type="ECO:0000313" key="8">
    <source>
        <dbReference type="Proteomes" id="UP000663891"/>
    </source>
</evidence>
<dbReference type="InterPro" id="IPR001632">
    <property type="entry name" value="WD40_G-protein_beta-like"/>
</dbReference>
<dbReference type="Pfam" id="PF25391">
    <property type="entry name" value="WD40_Gbeta"/>
    <property type="match status" value="2"/>
</dbReference>
<accession>A0A814ZAF5</accession>
<evidence type="ECO:0000256" key="2">
    <source>
        <dbReference type="ARBA" id="ARBA00022574"/>
    </source>
</evidence>
<keyword evidence="2 5" id="KW-0853">WD repeat</keyword>
<evidence type="ECO:0000313" key="7">
    <source>
        <dbReference type="EMBL" id="CAF1241486.1"/>
    </source>
</evidence>
<dbReference type="GO" id="GO:0007165">
    <property type="term" value="P:signal transduction"/>
    <property type="evidence" value="ECO:0007669"/>
    <property type="project" value="UniProtKB-KW"/>
</dbReference>
<dbReference type="InterPro" id="IPR015943">
    <property type="entry name" value="WD40/YVTN_repeat-like_dom_sf"/>
</dbReference>
<sequence>MAVVVERNVTESIDDLVREAESLKTRLEEERAKFNDMELTTVADKLESLPPFSTKSRRILKGHQGKVLAIDWSNDKRHMVSTSQDGKLIVWDAFTTNKEHAITMPTTWVLACAYSPSATTVACGGLDNKLTIYPLNSDDDANKHKKVVATHANYISSCKFMHSDQQLLTASGDSTAKLWDVESSVAIQTFQGHQADVMGIDISPSINSGDSTAKLWDVESSVAIQTFQGHQADVMGIDISPSEAGNTFVSGSSDHIAMVWDIRTGGYVQTFEGHESDVNAVRFYPSGDAFVSASDDATCRLFDLRADRQVAIFKKESIIFSCNAVDFSLSGRLLFGGYSDYCVNVWDTLKGSRVATLYGHENRVSSLKVSPDGTALGTGSWDCTIRVWA</sequence>
<organism evidence="7 8">
    <name type="scientific">Adineta steineri</name>
    <dbReference type="NCBI Taxonomy" id="433720"/>
    <lineage>
        <taxon>Eukaryota</taxon>
        <taxon>Metazoa</taxon>
        <taxon>Spiralia</taxon>
        <taxon>Gnathifera</taxon>
        <taxon>Rotifera</taxon>
        <taxon>Eurotatoria</taxon>
        <taxon>Bdelloidea</taxon>
        <taxon>Adinetida</taxon>
        <taxon>Adinetidae</taxon>
        <taxon>Adineta</taxon>
    </lineage>
</organism>
<dbReference type="SMART" id="SM00320">
    <property type="entry name" value="WD40"/>
    <property type="match status" value="8"/>
</dbReference>
<keyword evidence="3" id="KW-0677">Repeat</keyword>
<dbReference type="PROSITE" id="PS50294">
    <property type="entry name" value="WD_REPEATS_REGION"/>
    <property type="match status" value="5"/>
</dbReference>
<proteinExistence type="inferred from homology"/>
<dbReference type="InterPro" id="IPR036322">
    <property type="entry name" value="WD40_repeat_dom_sf"/>
</dbReference>
<dbReference type="InterPro" id="IPR016346">
    <property type="entry name" value="G-protein_beta_1-5"/>
</dbReference>
<evidence type="ECO:0000256" key="3">
    <source>
        <dbReference type="ARBA" id="ARBA00022737"/>
    </source>
</evidence>
<comment type="caution">
    <text evidence="7">The sequence shown here is derived from an EMBL/GenBank/DDBJ whole genome shotgun (WGS) entry which is preliminary data.</text>
</comment>
<feature type="repeat" description="WD" evidence="5">
    <location>
        <begin position="60"/>
        <end position="101"/>
    </location>
</feature>
<dbReference type="OrthoDB" id="10255630at2759"/>
<gene>
    <name evidence="7" type="ORF">VCS650_LOCUS27820</name>
</gene>
<dbReference type="PRINTS" id="PR00320">
    <property type="entry name" value="GPROTEINBRPT"/>
</dbReference>
<dbReference type="Proteomes" id="UP000663891">
    <property type="component" value="Unassembled WGS sequence"/>
</dbReference>
<dbReference type="Gene3D" id="2.130.10.10">
    <property type="entry name" value="YVTN repeat-like/Quinoprotein amine dehydrogenase"/>
    <property type="match status" value="2"/>
</dbReference>
<reference evidence="7" key="1">
    <citation type="submission" date="2021-02" db="EMBL/GenBank/DDBJ databases">
        <authorList>
            <person name="Nowell W R."/>
        </authorList>
    </citation>
    <scope>NUCLEOTIDE SEQUENCE</scope>
</reference>
<dbReference type="PANTHER" id="PTHR19850">
    <property type="entry name" value="GUANINE NUCLEOTIDE-BINDING PROTEIN BETA G PROTEIN BETA"/>
    <property type="match status" value="1"/>
</dbReference>
<dbReference type="SUPFAM" id="SSF50978">
    <property type="entry name" value="WD40 repeat-like"/>
    <property type="match status" value="2"/>
</dbReference>
<evidence type="ECO:0000256" key="6">
    <source>
        <dbReference type="SAM" id="Coils"/>
    </source>
</evidence>
<dbReference type="EMBL" id="CAJNON010000398">
    <property type="protein sequence ID" value="CAF1241486.1"/>
    <property type="molecule type" value="Genomic_DNA"/>
</dbReference>
<name>A0A814ZAF5_9BILA</name>
<feature type="repeat" description="WD" evidence="5">
    <location>
        <begin position="357"/>
        <end position="389"/>
    </location>
</feature>
<dbReference type="InterPro" id="IPR019775">
    <property type="entry name" value="WD40_repeat_CS"/>
</dbReference>
<evidence type="ECO:0000256" key="5">
    <source>
        <dbReference type="PROSITE-ProRule" id="PRU00221"/>
    </source>
</evidence>
<dbReference type="InterPro" id="IPR020472">
    <property type="entry name" value="WD40_PAC1"/>
</dbReference>
<protein>
    <submittedName>
        <fullName evidence="7">Uncharacterized protein</fullName>
    </submittedName>
</protein>
<evidence type="ECO:0000256" key="1">
    <source>
        <dbReference type="ARBA" id="ARBA00009768"/>
    </source>
</evidence>
<dbReference type="PROSITE" id="PS50082">
    <property type="entry name" value="WD_REPEATS_2"/>
    <property type="match status" value="5"/>
</dbReference>
<dbReference type="PIRSF" id="PIRSF002394">
    <property type="entry name" value="GN-bd_beta"/>
    <property type="match status" value="1"/>
</dbReference>
<dbReference type="CDD" id="cd00200">
    <property type="entry name" value="WD40"/>
    <property type="match status" value="1"/>
</dbReference>